<accession>A0A814FM21</accession>
<dbReference type="Gene3D" id="3.20.20.80">
    <property type="entry name" value="Glycosidases"/>
    <property type="match status" value="2"/>
</dbReference>
<gene>
    <name evidence="2" type="ORF">JYZ213_LOCUS15118</name>
</gene>
<comment type="caution">
    <text evidence="2">The sequence shown here is derived from an EMBL/GenBank/DDBJ whole genome shotgun (WGS) entry which is preliminary data.</text>
</comment>
<dbReference type="PANTHER" id="PTHR10357">
    <property type="entry name" value="ALPHA-AMYLASE FAMILY MEMBER"/>
    <property type="match status" value="1"/>
</dbReference>
<protein>
    <recommendedName>
        <fullName evidence="1">NYN domain-containing protein</fullName>
    </recommendedName>
</protein>
<dbReference type="Pfam" id="PF01936">
    <property type="entry name" value="NYN"/>
    <property type="match status" value="1"/>
</dbReference>
<dbReference type="GO" id="GO:0004556">
    <property type="term" value="F:alpha-amylase activity"/>
    <property type="evidence" value="ECO:0007669"/>
    <property type="project" value="TreeGrafter"/>
</dbReference>
<name>A0A814FM21_9BILA</name>
<evidence type="ECO:0000313" key="3">
    <source>
        <dbReference type="Proteomes" id="UP000663845"/>
    </source>
</evidence>
<feature type="domain" description="NYN" evidence="1">
    <location>
        <begin position="40"/>
        <end position="118"/>
    </location>
</feature>
<organism evidence="2 3">
    <name type="scientific">Adineta steineri</name>
    <dbReference type="NCBI Taxonomy" id="433720"/>
    <lineage>
        <taxon>Eukaryota</taxon>
        <taxon>Metazoa</taxon>
        <taxon>Spiralia</taxon>
        <taxon>Gnathifera</taxon>
        <taxon>Rotifera</taxon>
        <taxon>Eurotatoria</taxon>
        <taxon>Bdelloidea</taxon>
        <taxon>Adinetida</taxon>
        <taxon>Adinetidae</taxon>
        <taxon>Adineta</taxon>
    </lineage>
</organism>
<dbReference type="Proteomes" id="UP000663845">
    <property type="component" value="Unassembled WGS sequence"/>
</dbReference>
<evidence type="ECO:0000259" key="1">
    <source>
        <dbReference type="Pfam" id="PF01936"/>
    </source>
</evidence>
<reference evidence="2" key="1">
    <citation type="submission" date="2021-02" db="EMBL/GenBank/DDBJ databases">
        <authorList>
            <person name="Nowell W R."/>
        </authorList>
    </citation>
    <scope>NUCLEOTIDE SEQUENCE</scope>
</reference>
<evidence type="ECO:0000313" key="2">
    <source>
        <dbReference type="EMBL" id="CAF0984632.1"/>
    </source>
</evidence>
<dbReference type="GO" id="GO:0009313">
    <property type="term" value="P:oligosaccharide catabolic process"/>
    <property type="evidence" value="ECO:0007669"/>
    <property type="project" value="TreeGrafter"/>
</dbReference>
<proteinExistence type="predicted"/>
<dbReference type="AlphaFoldDB" id="A0A814FM21"/>
<dbReference type="PANTHER" id="PTHR10357:SF179">
    <property type="entry name" value="NEUTRAL AND BASIC AMINO ACID TRANSPORT PROTEIN RBAT"/>
    <property type="match status" value="1"/>
</dbReference>
<dbReference type="EMBL" id="CAJNOG010000129">
    <property type="protein sequence ID" value="CAF0984632.1"/>
    <property type="molecule type" value="Genomic_DNA"/>
</dbReference>
<dbReference type="InterPro" id="IPR017853">
    <property type="entry name" value="GH"/>
</dbReference>
<dbReference type="SUPFAM" id="SSF51445">
    <property type="entry name" value="(Trans)glycosidases"/>
    <property type="match status" value="2"/>
</dbReference>
<sequence>MQNPSHIIQRLRDKFVHSPQSLEIGFDCYKCDTTTISRSVLAKLHHANVRIIDVPDHKPGAVDRRILLDLDRFERVHRPPATIVLISSDIDYVGKLNDLRHQVGYYVVVIHNKPVSEDLWTSINAHYLWDMFTKQPDSTFIALPIPVSQGRNPADEDKYSYATSVVNFCSCRDNERFLYLLHQINYFDDEAIKRIKITTTWLMTTNPEGTCGCDYLTYTHTHTLGNPADEDKYSYATSVVNFCSCRDNERFLYLLHQINYFDDEAIKRIKITTTWLMTTVGLPLIWMGEEWCEDKIRGDEDRTRKINKIDWSLLTKTSQRSLFELYRKLIAFRKSSSAIKSDNVNFLCHDSDTYIVAYHRWYRQTYCINNWPKNGRWQELISQSEIQIDNNEFNIDLKSYVFKIFAFKDYYATSVVNFCSCHDNERFLYLLHQINYFDDEAIKRIKIAIAWLMITVGLPLIWMGEEWCEDKILGDKDPTRKINWSLLTKTSQRSLFELYRKLIAIRKSSLAIKSDNVTFLYQQAYSINNWPKNGRWQELISQSEIQIDNNEFSIDLKSYEFKIFAFKD</sequence>
<dbReference type="GO" id="GO:0004540">
    <property type="term" value="F:RNA nuclease activity"/>
    <property type="evidence" value="ECO:0007669"/>
    <property type="project" value="InterPro"/>
</dbReference>
<dbReference type="InterPro" id="IPR021139">
    <property type="entry name" value="NYN"/>
</dbReference>